<dbReference type="Pfam" id="PF13450">
    <property type="entry name" value="NAD_binding_8"/>
    <property type="match status" value="1"/>
</dbReference>
<dbReference type="PRINTS" id="PR00419">
    <property type="entry name" value="ADXRDTASE"/>
</dbReference>
<keyword evidence="2" id="KW-1185">Reference proteome</keyword>
<dbReference type="Proteomes" id="UP001629392">
    <property type="component" value="Unassembled WGS sequence"/>
</dbReference>
<evidence type="ECO:0000313" key="1">
    <source>
        <dbReference type="EMBL" id="MFM0714999.1"/>
    </source>
</evidence>
<accession>A0ABW9E5V6</accession>
<dbReference type="InterPro" id="IPR050464">
    <property type="entry name" value="Zeta_carotene_desat/Oxidored"/>
</dbReference>
<sequence length="94" mass="9640">MNPIPRKVVIIGAGIAGLCAAVHARKCGYAVTVLEQHERPGGHSPPAGSVASIRSTLVCTGCSGRICTTPRTRYGAKCSISTACISSTRKNGCV</sequence>
<dbReference type="RefSeq" id="WP_408151919.1">
    <property type="nucleotide sequence ID" value="NZ_JAQQCL010000001.1"/>
</dbReference>
<comment type="caution">
    <text evidence="1">The sequence shown here is derived from an EMBL/GenBank/DDBJ whole genome shotgun (WGS) entry which is preliminary data.</text>
</comment>
<dbReference type="PANTHER" id="PTHR42923">
    <property type="entry name" value="PROTOPORPHYRINOGEN OXIDASE"/>
    <property type="match status" value="1"/>
</dbReference>
<dbReference type="EMBL" id="JAQQCL010000001">
    <property type="protein sequence ID" value="MFM0714999.1"/>
    <property type="molecule type" value="Genomic_DNA"/>
</dbReference>
<dbReference type="InterPro" id="IPR036188">
    <property type="entry name" value="FAD/NAD-bd_sf"/>
</dbReference>
<dbReference type="SUPFAM" id="SSF51971">
    <property type="entry name" value="Nucleotide-binding domain"/>
    <property type="match status" value="1"/>
</dbReference>
<protein>
    <submittedName>
        <fullName evidence="1">FAD-dependent oxidoreductase</fullName>
    </submittedName>
</protein>
<gene>
    <name evidence="1" type="ORF">PQQ73_01495</name>
</gene>
<evidence type="ECO:0000313" key="2">
    <source>
        <dbReference type="Proteomes" id="UP001629392"/>
    </source>
</evidence>
<organism evidence="1 2">
    <name type="scientific">Paraburkholderia strydomiana</name>
    <dbReference type="NCBI Taxonomy" id="1245417"/>
    <lineage>
        <taxon>Bacteria</taxon>
        <taxon>Pseudomonadati</taxon>
        <taxon>Pseudomonadota</taxon>
        <taxon>Betaproteobacteria</taxon>
        <taxon>Burkholderiales</taxon>
        <taxon>Burkholderiaceae</taxon>
        <taxon>Paraburkholderia</taxon>
    </lineage>
</organism>
<name>A0ABW9E5V6_9BURK</name>
<proteinExistence type="predicted"/>
<dbReference type="Gene3D" id="3.50.50.60">
    <property type="entry name" value="FAD/NAD(P)-binding domain"/>
    <property type="match status" value="1"/>
</dbReference>
<reference evidence="1 2" key="1">
    <citation type="journal article" date="2024" name="Chem. Sci.">
        <title>Discovery of megapolipeptins by genome mining of a Burkholderiales bacteria collection.</title>
        <authorList>
            <person name="Paulo B.S."/>
            <person name="Recchia M.J.J."/>
            <person name="Lee S."/>
            <person name="Fergusson C.H."/>
            <person name="Romanowski S.B."/>
            <person name="Hernandez A."/>
            <person name="Krull N."/>
            <person name="Liu D.Y."/>
            <person name="Cavanagh H."/>
            <person name="Bos A."/>
            <person name="Gray C.A."/>
            <person name="Murphy B.T."/>
            <person name="Linington R.G."/>
            <person name="Eustaquio A.S."/>
        </authorList>
    </citation>
    <scope>NUCLEOTIDE SEQUENCE [LARGE SCALE GENOMIC DNA]</scope>
    <source>
        <strain evidence="1 2">RL17-350-BIC-E</strain>
    </source>
</reference>